<proteinExistence type="predicted"/>
<dbReference type="InterPro" id="IPR011707">
    <property type="entry name" value="Cu-oxidase-like_N"/>
</dbReference>
<dbReference type="Pfam" id="PF00353">
    <property type="entry name" value="HemolysinCabind"/>
    <property type="match status" value="7"/>
</dbReference>
<dbReference type="PANTHER" id="PTHR48267:SF1">
    <property type="entry name" value="BILIRUBIN OXIDASE"/>
    <property type="match status" value="1"/>
</dbReference>
<dbReference type="Pfam" id="PF07732">
    <property type="entry name" value="Cu-oxidase_3"/>
    <property type="match status" value="1"/>
</dbReference>
<dbReference type="InterPro" id="IPR018511">
    <property type="entry name" value="Hemolysin-typ_Ca-bd_CS"/>
</dbReference>
<dbReference type="InterPro" id="IPR001343">
    <property type="entry name" value="Hemolysn_Ca-bd"/>
</dbReference>
<dbReference type="STRING" id="1117702.AQZ52_13855"/>
<dbReference type="PANTHER" id="PTHR48267">
    <property type="entry name" value="CUPREDOXIN SUPERFAMILY PROTEIN"/>
    <property type="match status" value="1"/>
</dbReference>
<feature type="domain" description="Cadherin-like" evidence="3">
    <location>
        <begin position="725"/>
        <end position="816"/>
    </location>
</feature>
<dbReference type="EMBL" id="LLZS01000008">
    <property type="protein sequence ID" value="KUR70896.1"/>
    <property type="molecule type" value="Genomic_DNA"/>
</dbReference>
<dbReference type="InterPro" id="IPR011706">
    <property type="entry name" value="Cu-oxidase_C"/>
</dbReference>
<dbReference type="GO" id="GO:0005507">
    <property type="term" value="F:copper ion binding"/>
    <property type="evidence" value="ECO:0007669"/>
    <property type="project" value="InterPro"/>
</dbReference>
<dbReference type="Pfam" id="PF07731">
    <property type="entry name" value="Cu-oxidase_2"/>
    <property type="match status" value="1"/>
</dbReference>
<dbReference type="InterPro" id="IPR011049">
    <property type="entry name" value="Serralysin-like_metalloprot_C"/>
</dbReference>
<dbReference type="SUPFAM" id="SSF51120">
    <property type="entry name" value="beta-Roll"/>
    <property type="match status" value="4"/>
</dbReference>
<dbReference type="InterPro" id="IPR045087">
    <property type="entry name" value="Cu-oxidase_fam"/>
</dbReference>
<dbReference type="OrthoDB" id="9757546at2"/>
<gene>
    <name evidence="4" type="ORF">AQZ52_13855</name>
</gene>
<dbReference type="SUPFAM" id="SSF49503">
    <property type="entry name" value="Cupredoxins"/>
    <property type="match status" value="3"/>
</dbReference>
<dbReference type="GO" id="GO:0016491">
    <property type="term" value="F:oxidoreductase activity"/>
    <property type="evidence" value="ECO:0007669"/>
    <property type="project" value="InterPro"/>
</dbReference>
<dbReference type="InterPro" id="IPR008972">
    <property type="entry name" value="Cupredoxin"/>
</dbReference>
<dbReference type="RefSeq" id="WP_067911867.1">
    <property type="nucleotide sequence ID" value="NZ_KQ954245.1"/>
</dbReference>
<name>A0A117UU42_9SPHN</name>
<dbReference type="Proteomes" id="UP000058012">
    <property type="component" value="Unassembled WGS sequence"/>
</dbReference>
<protein>
    <recommendedName>
        <fullName evidence="6">RapA2 cadherin-like domain-containing protein</fullName>
    </recommendedName>
</protein>
<dbReference type="InterPro" id="IPR041690">
    <property type="entry name" value="Cadherin_5"/>
</dbReference>
<accession>A0A117UU42</accession>
<dbReference type="Gene3D" id="2.60.40.420">
    <property type="entry name" value="Cupredoxins - blue copper proteins"/>
    <property type="match status" value="3"/>
</dbReference>
<comment type="caution">
    <text evidence="4">The sequence shown here is derived from an EMBL/GenBank/DDBJ whole genome shotgun (WGS) entry which is preliminary data.</text>
</comment>
<organism evidence="4 5">
    <name type="scientific">Novosphingobium fuchskuhlense</name>
    <dbReference type="NCBI Taxonomy" id="1117702"/>
    <lineage>
        <taxon>Bacteria</taxon>
        <taxon>Pseudomonadati</taxon>
        <taxon>Pseudomonadota</taxon>
        <taxon>Alphaproteobacteria</taxon>
        <taxon>Sphingomonadales</taxon>
        <taxon>Sphingomonadaceae</taxon>
        <taxon>Novosphingobium</taxon>
    </lineage>
</organism>
<evidence type="ECO:0000313" key="4">
    <source>
        <dbReference type="EMBL" id="KUR70896.1"/>
    </source>
</evidence>
<dbReference type="Gene3D" id="2.150.10.10">
    <property type="entry name" value="Serralysin-like metalloprotease, C-terminal"/>
    <property type="match status" value="5"/>
</dbReference>
<feature type="domain" description="Plastocyanin-like" evidence="2">
    <location>
        <begin position="128"/>
        <end position="196"/>
    </location>
</feature>
<sequence>MSAFFEQVGPITFANDLPKPAVVSAVSGGRFGLKAVQIQTDVGLGFGAATTMWVYELVDPVTGEPIDAVTLKPTANPVYNPTLLTQANTPISLVWSNGLPAGPHILPVDPTLLMSMGPNPAANAFLPQLVAHLHGGHTAAIYDGYPNYVKLPGESTTYRYDNSQQGSLIWYHDHTMGLTRLNVYAGLAGGYQLTDDNHARLVEMGVLPAVLGANDTTLFIADKAFTTTGGLYYPAGSGDVLPGTADTVDSVLPADYATLGGQFPTAVPEFYGNVITVNNVAWPHLNVAKGDVEFELLNASDSRIYILQLDNPYVKVTLLGVDGGLLQKPVVLINGDGVQDPNEQIVFAPADRYQLLFNFDNVPTGTAVHLINTSAAYEPFKGFAPDGTLAGGVVQATAADPISQIMEFRVDGTLPAFHTTLTPDTVLNPGFTPIPESAATTTRKLGLFEYADEFGRIMPVVGTAENTVDQFGNQVAAGGLGYMTPVTEIVHLTNGTGSVTEVWEFYNVTADAHPIHIHQVEFQVLGRYQLTVNDGTSAGDTNGDGVVLRGEDNYNNDFGAAIPLEATDEGPQDTVWLAPGEGIKVIATFDRPGDYVWHCHILSHEDHDMMRPFKVIGIGGDFTGSATENGAATTGLMEIGRADPMKQGFIAGTFTGSAGLGRLTLAGNLVMPDGMAMPADNNGEWSYVTTAAADALAQGEHATDVVTISEIDGTTHAVTIDVVGVNDAPVVAGAVSLSGQFAAARLITSAELLGKSSDVDHGAVLAVTGLTASAGQLVDQGDGTWLYYAVPGSAASVSLSYQVSDGIAATAGSATLALTGAALVQVNGTAAADKLTLAGAGVLNGLAGNDTLTGSAGADTITGGAGADVISGAAGDDRFVAASGDGIDSYNGGAGIDTYDLSATTVAAAVNLALGASASTQAGADLLSGIENVTGGSANDTLSGDANANRLVGLGGNDTLVGAGGNDTLIGGAGNDTLNGGAGTNTMNGGAGDDIYVVSSATDVVSEAGGSGIDQVQANVTWTLGADIENLGLTGTAAINGTGNALANLIVGNAAANVLTGGAGDDTLSGEAGNDTIDGGAGIDAAVYASATAAVVVNLVTGKATGAAGSDTLIGIENVVGGAGADTITGDAGANFLNGGAGNDVIGGGAGDDLLLGGLGNDTLTGGAGIDTASYETATAAVTVNLVTGKATGGAGSDTLAQIENVIGGAGNDVITGNAGANTLLGGAGNDRLISGGGADILAGGKGADTFVLAAGSATPPVIADFAKADGDKIELSLALFAGIGTAGQPLSAAAFALGNQALQADDRIIYDHFTGALLYDADGSGSGAAVLIAQLANHAALTATDFVLV</sequence>
<dbReference type="Pfam" id="PF17892">
    <property type="entry name" value="Cadherin_5"/>
    <property type="match status" value="1"/>
</dbReference>
<evidence type="ECO:0000259" key="3">
    <source>
        <dbReference type="Pfam" id="PF17892"/>
    </source>
</evidence>
<dbReference type="GO" id="GO:0005509">
    <property type="term" value="F:calcium ion binding"/>
    <property type="evidence" value="ECO:0007669"/>
    <property type="project" value="InterPro"/>
</dbReference>
<evidence type="ECO:0000313" key="5">
    <source>
        <dbReference type="Proteomes" id="UP000058012"/>
    </source>
</evidence>
<keyword evidence="5" id="KW-1185">Reference proteome</keyword>
<dbReference type="InterPro" id="IPR010221">
    <property type="entry name" value="VCBS_dom"/>
</dbReference>
<reference evidence="4 5" key="1">
    <citation type="submission" date="2015-10" db="EMBL/GenBank/DDBJ databases">
        <title>Draft genome sequence of Novosphingobium fuchskuhlense DSM 25065 isolated from a surface water sample of the southwest basin of Lake Grosse Fuchskuhle.</title>
        <authorList>
            <person name="Ruckert C."/>
            <person name="Winkler A."/>
            <person name="Glaeser J."/>
            <person name="Grossart H.-P."/>
            <person name="Kalinowski J."/>
            <person name="Glaeser S."/>
        </authorList>
    </citation>
    <scope>NUCLEOTIDE SEQUENCE [LARGE SCALE GENOMIC DNA]</scope>
    <source>
        <strain evidence="4 5">FNE08-7</strain>
    </source>
</reference>
<evidence type="ECO:0008006" key="6">
    <source>
        <dbReference type="Google" id="ProtNLM"/>
    </source>
</evidence>
<feature type="domain" description="Plastocyanin-like" evidence="1">
    <location>
        <begin position="499"/>
        <end position="615"/>
    </location>
</feature>
<dbReference type="PRINTS" id="PR00313">
    <property type="entry name" value="CABNDNGRPT"/>
</dbReference>
<evidence type="ECO:0000259" key="2">
    <source>
        <dbReference type="Pfam" id="PF07732"/>
    </source>
</evidence>
<dbReference type="NCBIfam" id="TIGR01965">
    <property type="entry name" value="VCBS_repeat"/>
    <property type="match status" value="1"/>
</dbReference>
<evidence type="ECO:0000259" key="1">
    <source>
        <dbReference type="Pfam" id="PF07731"/>
    </source>
</evidence>
<dbReference type="PROSITE" id="PS00330">
    <property type="entry name" value="HEMOLYSIN_CALCIUM"/>
    <property type="match status" value="5"/>
</dbReference>